<evidence type="ECO:0000256" key="1">
    <source>
        <dbReference type="SAM" id="MobiDB-lite"/>
    </source>
</evidence>
<dbReference type="AlphaFoldDB" id="A0A6A5ZHT6"/>
<keyword evidence="3" id="KW-1185">Reference proteome</keyword>
<accession>A0A6A5ZHT6</accession>
<organism evidence="2 3">
    <name type="scientific">Lophiotrema nucula</name>
    <dbReference type="NCBI Taxonomy" id="690887"/>
    <lineage>
        <taxon>Eukaryota</taxon>
        <taxon>Fungi</taxon>
        <taxon>Dikarya</taxon>
        <taxon>Ascomycota</taxon>
        <taxon>Pezizomycotina</taxon>
        <taxon>Dothideomycetes</taxon>
        <taxon>Pleosporomycetidae</taxon>
        <taxon>Pleosporales</taxon>
        <taxon>Lophiotremataceae</taxon>
        <taxon>Lophiotrema</taxon>
    </lineage>
</organism>
<reference evidence="2" key="1">
    <citation type="journal article" date="2020" name="Stud. Mycol.">
        <title>101 Dothideomycetes genomes: a test case for predicting lifestyles and emergence of pathogens.</title>
        <authorList>
            <person name="Haridas S."/>
            <person name="Albert R."/>
            <person name="Binder M."/>
            <person name="Bloem J."/>
            <person name="Labutti K."/>
            <person name="Salamov A."/>
            <person name="Andreopoulos B."/>
            <person name="Baker S."/>
            <person name="Barry K."/>
            <person name="Bills G."/>
            <person name="Bluhm B."/>
            <person name="Cannon C."/>
            <person name="Castanera R."/>
            <person name="Culley D."/>
            <person name="Daum C."/>
            <person name="Ezra D."/>
            <person name="Gonzalez J."/>
            <person name="Henrissat B."/>
            <person name="Kuo A."/>
            <person name="Liang C."/>
            <person name="Lipzen A."/>
            <person name="Lutzoni F."/>
            <person name="Magnuson J."/>
            <person name="Mondo S."/>
            <person name="Nolan M."/>
            <person name="Ohm R."/>
            <person name="Pangilinan J."/>
            <person name="Park H.-J."/>
            <person name="Ramirez L."/>
            <person name="Alfaro M."/>
            <person name="Sun H."/>
            <person name="Tritt A."/>
            <person name="Yoshinaga Y."/>
            <person name="Zwiers L.-H."/>
            <person name="Turgeon B."/>
            <person name="Goodwin S."/>
            <person name="Spatafora J."/>
            <person name="Crous P."/>
            <person name="Grigoriev I."/>
        </authorList>
    </citation>
    <scope>NUCLEOTIDE SEQUENCE</scope>
    <source>
        <strain evidence="2">CBS 627.86</strain>
    </source>
</reference>
<sequence length="235" mass="26139">MANLLGRDARSVPGLAPPAFSLREPMLPTIVTDTGIMAIPAVRVQDIQAYQASLSMVRTSLQQIRSAATGPAYQQVHFQAPSLAPPNATGTQSGNINTSLYYAQAMPLVYVGQAGLGGWYTFPIAQQIAILQHDISTLQIYRHLHLRSWSLVARDYRQPRSTEDNLSPRDPAIELLKIYDTDDYQEACDIYRTGMEKGWADEDMVEAIDRIKKRTPNQEKEDINSWGLAPLTPPN</sequence>
<name>A0A6A5ZHT6_9PLEO</name>
<feature type="region of interest" description="Disordered" evidence="1">
    <location>
        <begin position="212"/>
        <end position="235"/>
    </location>
</feature>
<protein>
    <submittedName>
        <fullName evidence="2">Uncharacterized protein</fullName>
    </submittedName>
</protein>
<evidence type="ECO:0000313" key="3">
    <source>
        <dbReference type="Proteomes" id="UP000799770"/>
    </source>
</evidence>
<dbReference type="EMBL" id="ML977316">
    <property type="protein sequence ID" value="KAF2119042.1"/>
    <property type="molecule type" value="Genomic_DNA"/>
</dbReference>
<dbReference type="Proteomes" id="UP000799770">
    <property type="component" value="Unassembled WGS sequence"/>
</dbReference>
<gene>
    <name evidence="2" type="ORF">BDV96DRAFT_568952</name>
</gene>
<evidence type="ECO:0000313" key="2">
    <source>
        <dbReference type="EMBL" id="KAF2119042.1"/>
    </source>
</evidence>
<proteinExistence type="predicted"/>